<reference evidence="2 3" key="1">
    <citation type="submission" date="2018-03" db="EMBL/GenBank/DDBJ databases">
        <title>Genomic Encyclopedia of Type Strains, Phase III (KMG-III): the genomes of soil and plant-associated and newly described type strains.</title>
        <authorList>
            <person name="Whitman W."/>
        </authorList>
    </citation>
    <scope>NUCLEOTIDE SEQUENCE [LARGE SCALE GENOMIC DNA]</scope>
    <source>
        <strain evidence="2 3">CGMCC 4.7125</strain>
    </source>
</reference>
<dbReference type="RefSeq" id="WP_106180572.1">
    <property type="nucleotide sequence ID" value="NZ_PVNH01000009.1"/>
</dbReference>
<evidence type="ECO:0000259" key="1">
    <source>
        <dbReference type="PROSITE" id="PS50943"/>
    </source>
</evidence>
<dbReference type="PROSITE" id="PS50943">
    <property type="entry name" value="HTH_CROC1"/>
    <property type="match status" value="1"/>
</dbReference>
<dbReference type="SUPFAM" id="SSF47413">
    <property type="entry name" value="lambda repressor-like DNA-binding domains"/>
    <property type="match status" value="1"/>
</dbReference>
<name>A0A2T0LPS0_9PSEU</name>
<sequence>MGRDWDAVAEAINTRLAQLEMTQAELASKSRVSTATLRQIQHGVAKRRSPHTLAAISEALGWPPRHLEQLSEGESGSPDADRIARLESTVAELEQRVRRLEDASASG</sequence>
<gene>
    <name evidence="2" type="ORF">B0I33_1099</name>
</gene>
<proteinExistence type="predicted"/>
<dbReference type="EMBL" id="PVNH01000009">
    <property type="protein sequence ID" value="PRX45348.1"/>
    <property type="molecule type" value="Genomic_DNA"/>
</dbReference>
<accession>A0A2T0LPS0</accession>
<protein>
    <submittedName>
        <fullName evidence="2">Transcriptional regulator with XRE-family HTH domain</fullName>
    </submittedName>
</protein>
<dbReference type="Pfam" id="PF01381">
    <property type="entry name" value="HTH_3"/>
    <property type="match status" value="1"/>
</dbReference>
<dbReference type="GO" id="GO:0003677">
    <property type="term" value="F:DNA binding"/>
    <property type="evidence" value="ECO:0007669"/>
    <property type="project" value="InterPro"/>
</dbReference>
<dbReference type="OrthoDB" id="5186342at2"/>
<dbReference type="InterPro" id="IPR010982">
    <property type="entry name" value="Lambda_DNA-bd_dom_sf"/>
</dbReference>
<dbReference type="AlphaFoldDB" id="A0A2T0LPS0"/>
<dbReference type="SMART" id="SM00530">
    <property type="entry name" value="HTH_XRE"/>
    <property type="match status" value="1"/>
</dbReference>
<organism evidence="2 3">
    <name type="scientific">Prauserella shujinwangii</name>
    <dbReference type="NCBI Taxonomy" id="1453103"/>
    <lineage>
        <taxon>Bacteria</taxon>
        <taxon>Bacillati</taxon>
        <taxon>Actinomycetota</taxon>
        <taxon>Actinomycetes</taxon>
        <taxon>Pseudonocardiales</taxon>
        <taxon>Pseudonocardiaceae</taxon>
        <taxon>Prauserella</taxon>
    </lineage>
</organism>
<keyword evidence="3" id="KW-1185">Reference proteome</keyword>
<evidence type="ECO:0000313" key="2">
    <source>
        <dbReference type="EMBL" id="PRX45348.1"/>
    </source>
</evidence>
<comment type="caution">
    <text evidence="2">The sequence shown here is derived from an EMBL/GenBank/DDBJ whole genome shotgun (WGS) entry which is preliminary data.</text>
</comment>
<dbReference type="Gene3D" id="1.10.260.40">
    <property type="entry name" value="lambda repressor-like DNA-binding domains"/>
    <property type="match status" value="1"/>
</dbReference>
<feature type="domain" description="HTH cro/C1-type" evidence="1">
    <location>
        <begin position="21"/>
        <end position="67"/>
    </location>
</feature>
<dbReference type="CDD" id="cd00093">
    <property type="entry name" value="HTH_XRE"/>
    <property type="match status" value="1"/>
</dbReference>
<dbReference type="InterPro" id="IPR001387">
    <property type="entry name" value="Cro/C1-type_HTH"/>
</dbReference>
<dbReference type="Proteomes" id="UP000238362">
    <property type="component" value="Unassembled WGS sequence"/>
</dbReference>
<evidence type="ECO:0000313" key="3">
    <source>
        <dbReference type="Proteomes" id="UP000238362"/>
    </source>
</evidence>